<dbReference type="OrthoDB" id="8445246at2"/>
<dbReference type="AlphaFoldDB" id="A0A2V3U129"/>
<proteinExistence type="predicted"/>
<gene>
    <name evidence="1" type="ORF">C7450_1312</name>
</gene>
<name>A0A2V3U129_9HYPH</name>
<dbReference type="Proteomes" id="UP000248021">
    <property type="component" value="Unassembled WGS sequence"/>
</dbReference>
<sequence length="126" mass="13592">MTVQTGLVELLTLHSPSTPDAKELIEALGDFAKSRATRELIRSNVQRRIQCALRVPLLKDGHAVRPTELGRVLRKVIRSAVEASSPGDHVLVDFIVTADSRLEIKAGPATQMGGVDGAAIDRIFSP</sequence>
<evidence type="ECO:0000313" key="2">
    <source>
        <dbReference type="Proteomes" id="UP000248021"/>
    </source>
</evidence>
<organism evidence="1 2">
    <name type="scientific">Chelatococcus asaccharovorans</name>
    <dbReference type="NCBI Taxonomy" id="28210"/>
    <lineage>
        <taxon>Bacteria</taxon>
        <taxon>Pseudomonadati</taxon>
        <taxon>Pseudomonadota</taxon>
        <taxon>Alphaproteobacteria</taxon>
        <taxon>Hyphomicrobiales</taxon>
        <taxon>Chelatococcaceae</taxon>
        <taxon>Chelatococcus</taxon>
    </lineage>
</organism>
<dbReference type="EMBL" id="QJJK01000031">
    <property type="protein sequence ID" value="PXW50121.1"/>
    <property type="molecule type" value="Genomic_DNA"/>
</dbReference>
<reference evidence="1 2" key="1">
    <citation type="submission" date="2018-05" db="EMBL/GenBank/DDBJ databases">
        <title>Genomic Encyclopedia of Type Strains, Phase IV (KMG-IV): sequencing the most valuable type-strain genomes for metagenomic binning, comparative biology and taxonomic classification.</title>
        <authorList>
            <person name="Goeker M."/>
        </authorList>
    </citation>
    <scope>NUCLEOTIDE SEQUENCE [LARGE SCALE GENOMIC DNA]</scope>
    <source>
        <strain evidence="1 2">DSM 6462</strain>
    </source>
</reference>
<keyword evidence="2" id="KW-1185">Reference proteome</keyword>
<comment type="caution">
    <text evidence="1">The sequence shown here is derived from an EMBL/GenBank/DDBJ whole genome shotgun (WGS) entry which is preliminary data.</text>
</comment>
<evidence type="ECO:0000313" key="1">
    <source>
        <dbReference type="EMBL" id="PXW50121.1"/>
    </source>
</evidence>
<protein>
    <submittedName>
        <fullName evidence="1">Uncharacterized protein</fullName>
    </submittedName>
</protein>
<accession>A0A2V3U129</accession>
<dbReference type="RefSeq" id="WP_068184892.1">
    <property type="nucleotide sequence ID" value="NZ_JAHBRY010000004.1"/>
</dbReference>